<gene>
    <name evidence="2" type="ORF">A2442_02210</name>
</gene>
<feature type="compositionally biased region" description="Polar residues" evidence="1">
    <location>
        <begin position="1"/>
        <end position="13"/>
    </location>
</feature>
<organism evidence="2 3">
    <name type="scientific">Candidatus Campbellbacteria bacterium RIFOXYC2_FULL_35_25</name>
    <dbReference type="NCBI Taxonomy" id="1797582"/>
    <lineage>
        <taxon>Bacteria</taxon>
        <taxon>Candidatus Campbelliibacteriota</taxon>
    </lineage>
</organism>
<sequence>MEMNFTSQNSSQRLCEDEARSNPEFRRGKASGSNFRSNPEFILNNLISELSYLKNESPARCGALEGLGRRTVANSQ</sequence>
<dbReference type="AlphaFoldDB" id="A0A1F5EIZ9"/>
<dbReference type="EMBL" id="MFAE01000008">
    <property type="protein sequence ID" value="OGD67184.1"/>
    <property type="molecule type" value="Genomic_DNA"/>
</dbReference>
<feature type="compositionally biased region" description="Basic and acidic residues" evidence="1">
    <location>
        <begin position="14"/>
        <end position="27"/>
    </location>
</feature>
<accession>A0A1F5EIZ9</accession>
<evidence type="ECO:0000313" key="2">
    <source>
        <dbReference type="EMBL" id="OGD67184.1"/>
    </source>
</evidence>
<dbReference type="Proteomes" id="UP000179003">
    <property type="component" value="Unassembled WGS sequence"/>
</dbReference>
<feature type="region of interest" description="Disordered" evidence="1">
    <location>
        <begin position="1"/>
        <end position="38"/>
    </location>
</feature>
<evidence type="ECO:0000256" key="1">
    <source>
        <dbReference type="SAM" id="MobiDB-lite"/>
    </source>
</evidence>
<proteinExistence type="predicted"/>
<comment type="caution">
    <text evidence="2">The sequence shown here is derived from an EMBL/GenBank/DDBJ whole genome shotgun (WGS) entry which is preliminary data.</text>
</comment>
<name>A0A1F5EIZ9_9BACT</name>
<dbReference type="STRING" id="1797582.A2442_02210"/>
<evidence type="ECO:0000313" key="3">
    <source>
        <dbReference type="Proteomes" id="UP000179003"/>
    </source>
</evidence>
<protein>
    <submittedName>
        <fullName evidence="2">Uncharacterized protein</fullName>
    </submittedName>
</protein>
<reference evidence="2 3" key="1">
    <citation type="journal article" date="2016" name="Nat. Commun.">
        <title>Thousands of microbial genomes shed light on interconnected biogeochemical processes in an aquifer system.</title>
        <authorList>
            <person name="Anantharaman K."/>
            <person name="Brown C.T."/>
            <person name="Hug L.A."/>
            <person name="Sharon I."/>
            <person name="Castelle C.J."/>
            <person name="Probst A.J."/>
            <person name="Thomas B.C."/>
            <person name="Singh A."/>
            <person name="Wilkins M.J."/>
            <person name="Karaoz U."/>
            <person name="Brodie E.L."/>
            <person name="Williams K.H."/>
            <person name="Hubbard S.S."/>
            <person name="Banfield J.F."/>
        </authorList>
    </citation>
    <scope>NUCLEOTIDE SEQUENCE [LARGE SCALE GENOMIC DNA]</scope>
</reference>